<protein>
    <recommendedName>
        <fullName evidence="3">SCAN domain-containing protein 3</fullName>
    </recommendedName>
</protein>
<name>A0AAE0Q9N3_9TELE</name>
<proteinExistence type="predicted"/>
<dbReference type="Proteomes" id="UP001274896">
    <property type="component" value="Unassembled WGS sequence"/>
</dbReference>
<dbReference type="EMBL" id="JAUCMX010000020">
    <property type="protein sequence ID" value="KAK3515863.1"/>
    <property type="molecule type" value="Genomic_DNA"/>
</dbReference>
<gene>
    <name evidence="1" type="ORF">QTP70_034754</name>
</gene>
<accession>A0AAE0Q9N3</accession>
<dbReference type="InterPro" id="IPR036691">
    <property type="entry name" value="Endo/exonu/phosph_ase_sf"/>
</dbReference>
<reference evidence="1" key="1">
    <citation type="submission" date="2023-06" db="EMBL/GenBank/DDBJ databases">
        <title>Male Hemibagrus guttatus genome.</title>
        <authorList>
            <person name="Bian C."/>
        </authorList>
    </citation>
    <scope>NUCLEOTIDE SEQUENCE</scope>
    <source>
        <strain evidence="1">Male_cb2023</strain>
        <tissue evidence="1">Muscle</tissue>
    </source>
</reference>
<dbReference type="Gene3D" id="3.60.10.10">
    <property type="entry name" value="Endonuclease/exonuclease/phosphatase"/>
    <property type="match status" value="1"/>
</dbReference>
<evidence type="ECO:0000313" key="1">
    <source>
        <dbReference type="EMBL" id="KAK3515863.1"/>
    </source>
</evidence>
<keyword evidence="2" id="KW-1185">Reference proteome</keyword>
<dbReference type="AlphaFoldDB" id="A0AAE0Q9N3"/>
<sequence>MSLYELQACHGEVVLGYAQTAHSMTGRVSSLVTRVLQLAPLAKWTHCMIHRESLASKQMPESLKSILKQAVQIVSFIKALNSRLFSLFCQEMRAEHEQLLFHTEVRWLSRVWILHHLYELRTEVKAFLVDAKSNLACYLDDPLCVEYPNFLETLRGVLEGAPTGDSIVFLGDFNTHVGNDSDTWRGVIGRNGPPDLNSSGVLLLDFCASHSLSITNTMFKHKGHLTFGRMSCTLG</sequence>
<dbReference type="PANTHER" id="PTHR45913:SF19">
    <property type="entry name" value="LOW QUALITY PROTEIN: ZINC FINGER BED DOMAIN-CONTAINING PROTEIN 5-LIKE"/>
    <property type="match status" value="1"/>
</dbReference>
<comment type="caution">
    <text evidence="1">The sequence shown here is derived from an EMBL/GenBank/DDBJ whole genome shotgun (WGS) entry which is preliminary data.</text>
</comment>
<evidence type="ECO:0008006" key="3">
    <source>
        <dbReference type="Google" id="ProtNLM"/>
    </source>
</evidence>
<dbReference type="SUPFAM" id="SSF56219">
    <property type="entry name" value="DNase I-like"/>
    <property type="match status" value="1"/>
</dbReference>
<organism evidence="1 2">
    <name type="scientific">Hemibagrus guttatus</name>
    <dbReference type="NCBI Taxonomy" id="175788"/>
    <lineage>
        <taxon>Eukaryota</taxon>
        <taxon>Metazoa</taxon>
        <taxon>Chordata</taxon>
        <taxon>Craniata</taxon>
        <taxon>Vertebrata</taxon>
        <taxon>Euteleostomi</taxon>
        <taxon>Actinopterygii</taxon>
        <taxon>Neopterygii</taxon>
        <taxon>Teleostei</taxon>
        <taxon>Ostariophysi</taxon>
        <taxon>Siluriformes</taxon>
        <taxon>Bagridae</taxon>
        <taxon>Hemibagrus</taxon>
    </lineage>
</organism>
<dbReference type="PANTHER" id="PTHR45913">
    <property type="entry name" value="EPM2A-INTERACTING PROTEIN 1"/>
    <property type="match status" value="1"/>
</dbReference>
<evidence type="ECO:0000313" key="2">
    <source>
        <dbReference type="Proteomes" id="UP001274896"/>
    </source>
</evidence>